<dbReference type="Pfam" id="PF13180">
    <property type="entry name" value="PDZ_2"/>
    <property type="match status" value="1"/>
</dbReference>
<dbReference type="PROSITE" id="PS50106">
    <property type="entry name" value="PDZ"/>
    <property type="match status" value="2"/>
</dbReference>
<evidence type="ECO:0000313" key="11">
    <source>
        <dbReference type="Proteomes" id="UP000578091"/>
    </source>
</evidence>
<evidence type="ECO:0000256" key="8">
    <source>
        <dbReference type="PIRSR" id="PIRSR611782-2"/>
    </source>
</evidence>
<feature type="binding site" evidence="8">
    <location>
        <position position="172"/>
    </location>
    <ligand>
        <name>substrate</name>
    </ligand>
</feature>
<reference evidence="10 11" key="1">
    <citation type="submission" date="2020-07" db="EMBL/GenBank/DDBJ databases">
        <title>Luteimonas sp. SJ-92.</title>
        <authorList>
            <person name="Huang X.-X."/>
            <person name="Xu L."/>
            <person name="Sun J.-Q."/>
        </authorList>
    </citation>
    <scope>NUCLEOTIDE SEQUENCE [LARGE SCALE GENOMIC DNA]</scope>
    <source>
        <strain evidence="10 11">SJ-92</strain>
    </source>
</reference>
<feature type="active site" description="Charge relay system" evidence="7">
    <location>
        <position position="172"/>
    </location>
</feature>
<keyword evidence="5" id="KW-0378">Hydrolase</keyword>
<evidence type="ECO:0000256" key="7">
    <source>
        <dbReference type="PIRSR" id="PIRSR611782-1"/>
    </source>
</evidence>
<dbReference type="RefSeq" id="WP_180676886.1">
    <property type="nucleotide sequence ID" value="NZ_JACCKA010000011.1"/>
</dbReference>
<dbReference type="InterPro" id="IPR009003">
    <property type="entry name" value="Peptidase_S1_PA"/>
</dbReference>
<dbReference type="SUPFAM" id="SSF50156">
    <property type="entry name" value="PDZ domain-like"/>
    <property type="match status" value="2"/>
</dbReference>
<organism evidence="10 11">
    <name type="scientific">Luteimonas salinisoli</name>
    <dbReference type="NCBI Taxonomy" id="2752307"/>
    <lineage>
        <taxon>Bacteria</taxon>
        <taxon>Pseudomonadati</taxon>
        <taxon>Pseudomonadota</taxon>
        <taxon>Gammaproteobacteria</taxon>
        <taxon>Lysobacterales</taxon>
        <taxon>Lysobacteraceae</taxon>
        <taxon>Luteimonas</taxon>
    </lineage>
</organism>
<dbReference type="Gene3D" id="2.30.42.10">
    <property type="match status" value="2"/>
</dbReference>
<feature type="domain" description="PDZ" evidence="9">
    <location>
        <begin position="394"/>
        <end position="485"/>
    </location>
</feature>
<sequence length="493" mass="50608">MRPLPTLLALVAAAAFGGLAAVAIGDGLRAPALAQDAPAPLFQTPATAPAGAREVPPGLVGSAALPMAVDGQPLPSLAPMLERVMPAVVSVHTKQRVRVSPFGNDPFFRRMFPELSQERIAQSLGSGVIVDARNGYVLTNHHVIEGADEVSVTLADGRTLQAEFLGSDAETDVALMRVPAENLTEVPLADSGMLSVGDFVVAVGNPFGVGQTVTSGIVSAVGRSNIPGVGFQNFIQTDASINPGNSGGALVNLRGELVGINTASFNPRGSEAGNIGLGFAIPSSLAGSVMRQLIANDGVVRRGTLGVDTQTVDARIADGLGLTAPRGAVVTRVHAGSAGAEAGIRTGDVIVGANGQRVDNSETLRNIQGLQAIDAPLTLELVRDGRTLEISTRLRELPRDGASYDPRLAGATLADLPEALRRASNRVSGVLVEAVEPGSRAARNGLRGGDVILAATGGQFHDLAGFRAALASAPDDVVLLVQRGRSQGQVQLR</sequence>
<dbReference type="SMART" id="SM00228">
    <property type="entry name" value="PDZ"/>
    <property type="match status" value="2"/>
</dbReference>
<feature type="binding site" evidence="8">
    <location>
        <position position="142"/>
    </location>
    <ligand>
        <name>substrate</name>
    </ligand>
</feature>
<dbReference type="InterPro" id="IPR001478">
    <property type="entry name" value="PDZ"/>
</dbReference>
<dbReference type="SUPFAM" id="SSF50494">
    <property type="entry name" value="Trypsin-like serine proteases"/>
    <property type="match status" value="1"/>
</dbReference>
<dbReference type="Gene3D" id="2.40.10.120">
    <property type="match status" value="1"/>
</dbReference>
<proteinExistence type="inferred from homology"/>
<feature type="domain" description="PDZ" evidence="9">
    <location>
        <begin position="306"/>
        <end position="385"/>
    </location>
</feature>
<name>A0A853J8P6_9GAMM</name>
<keyword evidence="4" id="KW-0677">Repeat</keyword>
<dbReference type="EMBL" id="JACCKA010000011">
    <property type="protein sequence ID" value="NZA25077.1"/>
    <property type="molecule type" value="Genomic_DNA"/>
</dbReference>
<evidence type="ECO:0000259" key="9">
    <source>
        <dbReference type="PROSITE" id="PS50106"/>
    </source>
</evidence>
<dbReference type="Proteomes" id="UP000578091">
    <property type="component" value="Unassembled WGS sequence"/>
</dbReference>
<gene>
    <name evidence="10" type="ORF">H0E84_01640</name>
</gene>
<dbReference type="GO" id="GO:0004252">
    <property type="term" value="F:serine-type endopeptidase activity"/>
    <property type="evidence" value="ECO:0007669"/>
    <property type="project" value="InterPro"/>
</dbReference>
<feature type="active site" description="Charge relay system" evidence="7">
    <location>
        <position position="246"/>
    </location>
</feature>
<evidence type="ECO:0000256" key="5">
    <source>
        <dbReference type="ARBA" id="ARBA00022801"/>
    </source>
</evidence>
<comment type="caution">
    <text evidence="10">The sequence shown here is derived from an EMBL/GenBank/DDBJ whole genome shotgun (WGS) entry which is preliminary data.</text>
</comment>
<keyword evidence="2" id="KW-0645">Protease</keyword>
<accession>A0A853J8P6</accession>
<evidence type="ECO:0000256" key="6">
    <source>
        <dbReference type="ARBA" id="ARBA00022825"/>
    </source>
</evidence>
<feature type="active site" description="Charge relay system" evidence="7">
    <location>
        <position position="142"/>
    </location>
</feature>
<evidence type="ECO:0000256" key="1">
    <source>
        <dbReference type="ARBA" id="ARBA00010541"/>
    </source>
</evidence>
<dbReference type="InterPro" id="IPR011782">
    <property type="entry name" value="Pept_S1C_Do"/>
</dbReference>
<dbReference type="InterPro" id="IPR001940">
    <property type="entry name" value="Peptidase_S1C"/>
</dbReference>
<dbReference type="GO" id="GO:0042597">
    <property type="term" value="C:periplasmic space"/>
    <property type="evidence" value="ECO:0007669"/>
    <property type="project" value="TreeGrafter"/>
</dbReference>
<dbReference type="NCBIfam" id="TIGR02037">
    <property type="entry name" value="degP_htrA_DO"/>
    <property type="match status" value="1"/>
</dbReference>
<dbReference type="Pfam" id="PF13365">
    <property type="entry name" value="Trypsin_2"/>
    <property type="match status" value="1"/>
</dbReference>
<evidence type="ECO:0000256" key="3">
    <source>
        <dbReference type="ARBA" id="ARBA00022729"/>
    </source>
</evidence>
<protein>
    <submittedName>
        <fullName evidence="10">Do family serine endopeptidase</fullName>
    </submittedName>
</protein>
<dbReference type="InterPro" id="IPR036034">
    <property type="entry name" value="PDZ_sf"/>
</dbReference>
<dbReference type="AlphaFoldDB" id="A0A853J8P6"/>
<keyword evidence="11" id="KW-1185">Reference proteome</keyword>
<evidence type="ECO:0000256" key="4">
    <source>
        <dbReference type="ARBA" id="ARBA00022737"/>
    </source>
</evidence>
<dbReference type="PANTHER" id="PTHR22939:SF129">
    <property type="entry name" value="SERINE PROTEASE HTRA2, MITOCHONDRIAL"/>
    <property type="match status" value="1"/>
</dbReference>
<dbReference type="GO" id="GO:0006515">
    <property type="term" value="P:protein quality control for misfolded or incompletely synthesized proteins"/>
    <property type="evidence" value="ECO:0007669"/>
    <property type="project" value="TreeGrafter"/>
</dbReference>
<evidence type="ECO:0000313" key="10">
    <source>
        <dbReference type="EMBL" id="NZA25077.1"/>
    </source>
</evidence>
<dbReference type="PANTHER" id="PTHR22939">
    <property type="entry name" value="SERINE PROTEASE FAMILY S1C HTRA-RELATED"/>
    <property type="match status" value="1"/>
</dbReference>
<evidence type="ECO:0000256" key="2">
    <source>
        <dbReference type="ARBA" id="ARBA00022670"/>
    </source>
</evidence>
<feature type="binding site" evidence="8">
    <location>
        <begin position="244"/>
        <end position="246"/>
    </location>
    <ligand>
        <name>substrate</name>
    </ligand>
</feature>
<comment type="similarity">
    <text evidence="1">Belongs to the peptidase S1C family.</text>
</comment>
<keyword evidence="6" id="KW-0720">Serine protease</keyword>
<keyword evidence="3" id="KW-0732">Signal</keyword>
<dbReference type="PRINTS" id="PR00834">
    <property type="entry name" value="PROTEASES2C"/>
</dbReference>